<keyword evidence="9" id="KW-0677">Repeat</keyword>
<dbReference type="InterPro" id="IPR027831">
    <property type="entry name" value="DUF4485"/>
</dbReference>
<evidence type="ECO:0000256" key="10">
    <source>
        <dbReference type="ARBA" id="ARBA00023136"/>
    </source>
</evidence>
<accession>A0A8K1LHX9</accession>
<feature type="coiled-coil region" evidence="16">
    <location>
        <begin position="962"/>
        <end position="1055"/>
    </location>
</feature>
<evidence type="ECO:0000256" key="5">
    <source>
        <dbReference type="ARBA" id="ARBA00022525"/>
    </source>
</evidence>
<evidence type="ECO:0000256" key="12">
    <source>
        <dbReference type="ARBA" id="ARBA00023180"/>
    </source>
</evidence>
<feature type="compositionally biased region" description="Polar residues" evidence="17">
    <location>
        <begin position="485"/>
        <end position="499"/>
    </location>
</feature>
<dbReference type="CDD" id="cd00033">
    <property type="entry name" value="CCP"/>
    <property type="match status" value="4"/>
</dbReference>
<feature type="coiled-coil region" evidence="16">
    <location>
        <begin position="894"/>
        <end position="931"/>
    </location>
</feature>
<organism evidence="20 21">
    <name type="scientific">Zosterops borbonicus</name>
    <dbReference type="NCBI Taxonomy" id="364589"/>
    <lineage>
        <taxon>Eukaryota</taxon>
        <taxon>Metazoa</taxon>
        <taxon>Chordata</taxon>
        <taxon>Craniata</taxon>
        <taxon>Vertebrata</taxon>
        <taxon>Euteleostomi</taxon>
        <taxon>Archelosauria</taxon>
        <taxon>Archosauria</taxon>
        <taxon>Dinosauria</taxon>
        <taxon>Saurischia</taxon>
        <taxon>Theropoda</taxon>
        <taxon>Coelurosauria</taxon>
        <taxon>Aves</taxon>
        <taxon>Neognathae</taxon>
        <taxon>Neoaves</taxon>
        <taxon>Telluraves</taxon>
        <taxon>Australaves</taxon>
        <taxon>Passeriformes</taxon>
        <taxon>Sylvioidea</taxon>
        <taxon>Zosteropidae</taxon>
        <taxon>Zosterops</taxon>
    </lineage>
</organism>
<dbReference type="PANTHER" id="PTHR18871">
    <property type="entry name" value="CENTROSOMAL PROTEIN OF 112 KDA"/>
    <property type="match status" value="1"/>
</dbReference>
<comment type="function">
    <text evidence="1">Binds to various kinds of negatively charged substances such as heparin, phospholipids, and dextran sulfate. May prevent activation of the intrinsic blood coagulation cascade by binding to phospholipids on the surface of damaged cells.</text>
</comment>
<feature type="domain" description="Sushi" evidence="19">
    <location>
        <begin position="141"/>
        <end position="203"/>
    </location>
</feature>
<comment type="subcellular location">
    <subcellularLocation>
        <location evidence="2">Membrane</location>
    </subcellularLocation>
    <subcellularLocation>
        <location evidence="3">Secreted</location>
    </subcellularLocation>
</comment>
<evidence type="ECO:0000256" key="2">
    <source>
        <dbReference type="ARBA" id="ARBA00004370"/>
    </source>
</evidence>
<keyword evidence="16" id="KW-0175">Coiled coil</keyword>
<dbReference type="Pfam" id="PF00084">
    <property type="entry name" value="Sushi"/>
    <property type="match status" value="4"/>
</dbReference>
<feature type="disulfide bond" evidence="15">
    <location>
        <begin position="24"/>
        <end position="67"/>
    </location>
</feature>
<dbReference type="Proteomes" id="UP000796761">
    <property type="component" value="Unassembled WGS sequence"/>
</dbReference>
<dbReference type="EMBL" id="SWJQ01000423">
    <property type="protein sequence ID" value="TRZ14614.1"/>
    <property type="molecule type" value="Genomic_DNA"/>
</dbReference>
<keyword evidence="10" id="KW-0472">Membrane</keyword>
<comment type="caution">
    <text evidence="20">The sequence shown here is derived from an EMBL/GenBank/DDBJ whole genome shotgun (WGS) entry which is preliminary data.</text>
</comment>
<evidence type="ECO:0000256" key="13">
    <source>
        <dbReference type="ARBA" id="ARBA00029855"/>
    </source>
</evidence>
<dbReference type="InterPro" id="IPR035976">
    <property type="entry name" value="Sushi/SCR/CCP_sf"/>
</dbReference>
<reference evidence="20" key="1">
    <citation type="submission" date="2019-04" db="EMBL/GenBank/DDBJ databases">
        <title>Genome assembly of Zosterops borbonicus 15179.</title>
        <authorList>
            <person name="Leroy T."/>
            <person name="Anselmetti Y."/>
            <person name="Tilak M.-K."/>
            <person name="Nabholz B."/>
        </authorList>
    </citation>
    <scope>NUCLEOTIDE SEQUENCE</scope>
    <source>
        <strain evidence="20">HGM_15179</strain>
        <tissue evidence="20">Muscle</tissue>
    </source>
</reference>
<keyword evidence="11 15" id="KW-1015">Disulfide bond</keyword>
<evidence type="ECO:0000256" key="18">
    <source>
        <dbReference type="SAM" id="SignalP"/>
    </source>
</evidence>
<evidence type="ECO:0000313" key="21">
    <source>
        <dbReference type="Proteomes" id="UP000796761"/>
    </source>
</evidence>
<evidence type="ECO:0000256" key="17">
    <source>
        <dbReference type="SAM" id="MobiDB-lite"/>
    </source>
</evidence>
<feature type="domain" description="Sushi" evidence="19">
    <location>
        <begin position="22"/>
        <end position="82"/>
    </location>
</feature>
<name>A0A8K1LHX9_9PASS</name>
<evidence type="ECO:0000256" key="8">
    <source>
        <dbReference type="ARBA" id="ARBA00022729"/>
    </source>
</evidence>
<evidence type="ECO:0000256" key="6">
    <source>
        <dbReference type="ARBA" id="ARBA00022659"/>
    </source>
</evidence>
<comment type="caution">
    <text evidence="15">Lacks conserved residue(s) required for the propagation of feature annotation.</text>
</comment>
<evidence type="ECO:0000256" key="9">
    <source>
        <dbReference type="ARBA" id="ARBA00022737"/>
    </source>
</evidence>
<evidence type="ECO:0000256" key="4">
    <source>
        <dbReference type="ARBA" id="ARBA00020104"/>
    </source>
</evidence>
<feature type="chain" id="PRO_5035473520" description="Beta-2-glycoprotein 1" evidence="18">
    <location>
        <begin position="21"/>
        <end position="1295"/>
    </location>
</feature>
<keyword evidence="5" id="KW-0964">Secreted</keyword>
<dbReference type="OrthoDB" id="78101at2759"/>
<evidence type="ECO:0000259" key="19">
    <source>
        <dbReference type="PROSITE" id="PS50923"/>
    </source>
</evidence>
<feature type="coiled-coil region" evidence="16">
    <location>
        <begin position="719"/>
        <end position="863"/>
    </location>
</feature>
<evidence type="ECO:0000256" key="1">
    <source>
        <dbReference type="ARBA" id="ARBA00003651"/>
    </source>
</evidence>
<feature type="disulfide bond" evidence="15">
    <location>
        <begin position="206"/>
        <end position="249"/>
    </location>
</feature>
<dbReference type="GO" id="GO:0008201">
    <property type="term" value="F:heparin binding"/>
    <property type="evidence" value="ECO:0007669"/>
    <property type="project" value="UniProtKB-KW"/>
</dbReference>
<gene>
    <name evidence="20" type="ORF">HGM15179_012496</name>
</gene>
<keyword evidence="7" id="KW-0358">Heparin-binding</keyword>
<keyword evidence="8 18" id="KW-0732">Signal</keyword>
<feature type="domain" description="Sushi" evidence="19">
    <location>
        <begin position="204"/>
        <end position="263"/>
    </location>
</feature>
<evidence type="ECO:0000256" key="3">
    <source>
        <dbReference type="ARBA" id="ARBA00004613"/>
    </source>
</evidence>
<keyword evidence="6 15" id="KW-0768">Sushi</keyword>
<dbReference type="PROSITE" id="PS50923">
    <property type="entry name" value="SUSHI"/>
    <property type="match status" value="4"/>
</dbReference>
<feature type="coiled-coil region" evidence="16">
    <location>
        <begin position="1090"/>
        <end position="1225"/>
    </location>
</feature>
<evidence type="ECO:0000256" key="11">
    <source>
        <dbReference type="ARBA" id="ARBA00023157"/>
    </source>
</evidence>
<evidence type="ECO:0000256" key="16">
    <source>
        <dbReference type="SAM" id="Coils"/>
    </source>
</evidence>
<feature type="coiled-coil region" evidence="16">
    <location>
        <begin position="628"/>
        <end position="695"/>
    </location>
</feature>
<feature type="signal peptide" evidence="18">
    <location>
        <begin position="1"/>
        <end position="20"/>
    </location>
</feature>
<protein>
    <recommendedName>
        <fullName evidence="4">Beta-2-glycoprotein 1</fullName>
    </recommendedName>
    <alternativeName>
        <fullName evidence="13">Apolipoprotein H</fullName>
    </alternativeName>
    <alternativeName>
        <fullName evidence="14">Beta-2-glycoprotein I</fullName>
    </alternativeName>
</protein>
<dbReference type="Pfam" id="PF14846">
    <property type="entry name" value="DUF4485"/>
    <property type="match status" value="1"/>
</dbReference>
<evidence type="ECO:0000256" key="15">
    <source>
        <dbReference type="PROSITE-ProRule" id="PRU00302"/>
    </source>
</evidence>
<keyword evidence="12" id="KW-0325">Glycoprotein</keyword>
<dbReference type="InterPro" id="IPR000436">
    <property type="entry name" value="Sushi_SCR_CCP_dom"/>
</dbReference>
<evidence type="ECO:0000313" key="20">
    <source>
        <dbReference type="EMBL" id="TRZ14614.1"/>
    </source>
</evidence>
<feature type="region of interest" description="Disordered" evidence="17">
    <location>
        <begin position="485"/>
        <end position="536"/>
    </location>
</feature>
<dbReference type="PANTHER" id="PTHR18871:SF2">
    <property type="entry name" value="CENTROSOMAL PROTEIN OF 112 KDA"/>
    <property type="match status" value="1"/>
</dbReference>
<dbReference type="InterPro" id="IPR055310">
    <property type="entry name" value="CEP112"/>
</dbReference>
<feature type="domain" description="Sushi" evidence="19">
    <location>
        <begin position="83"/>
        <end position="140"/>
    </location>
</feature>
<dbReference type="GO" id="GO:0005576">
    <property type="term" value="C:extracellular region"/>
    <property type="evidence" value="ECO:0007669"/>
    <property type="project" value="UniProtKB-SubCell"/>
</dbReference>
<dbReference type="SUPFAM" id="SSF57535">
    <property type="entry name" value="Complement control module/SCR domain"/>
    <property type="match status" value="5"/>
</dbReference>
<feature type="disulfide bond" evidence="15">
    <location>
        <begin position="111"/>
        <end position="138"/>
    </location>
</feature>
<dbReference type="InterPro" id="IPR015104">
    <property type="entry name" value="Sushi_2"/>
</dbReference>
<dbReference type="Gene3D" id="2.10.70.10">
    <property type="entry name" value="Complement Module, domain 1"/>
    <property type="match status" value="5"/>
</dbReference>
<dbReference type="SMART" id="SM00032">
    <property type="entry name" value="CCP"/>
    <property type="match status" value="5"/>
</dbReference>
<dbReference type="GO" id="GO:0016020">
    <property type="term" value="C:membrane"/>
    <property type="evidence" value="ECO:0007669"/>
    <property type="project" value="UniProtKB-SubCell"/>
</dbReference>
<keyword evidence="21" id="KW-1185">Reference proteome</keyword>
<sequence length="1295" mass="149722">MQPLALLGCLVVALSHCALSAKVCPRPPEVLFATLNVDKKVYEVGEEVEYTCRPGFMPNSGQRKYTCLPTGKWAFNTLLCLPKRCPPPPPLQNGKMDFEEFQYQSTVTFSCDPGYNLVGSRTSQCMADGKWTGTFPQCQPVTCAPPSLPEFSVLSYRRLNPGNVSHFLDTILFECVPPLALIGNETATCMANGSWSSIPECKVVTCSRPTGIENGFLELVARRTYHYNESVSFGCQPSYVMEGSKHSRCEITGTWSTKPVCRAPCKIPVKKAVVLYNGEKKRVQNDLKDGILHGETVSFFCKNKEKSCAYTVDAACVDGNFTLPACFKGSGPLITDRQTVMNLGFSRNYVTFCAFKMSNEDEIKERLDAELDRCVVAMKPYVLNLQNSSERKRCSLWIKKLCKPSGAGTGIVGRENRNLYAKLLLHMLQRGVLEGPFSQKPEEGMLKPLPAYMSVYFDEPSSPRVQNSSPECLPEWVVGELGNRESNISSVGDTSSTTPPAHGERFSEKPSVISSHCHRTDEDDLGTSLSDDQHKRNVSLDDDDLEARLNSWNLGLENPRYLREKRVPMTVMTPKICLGQGSPSRHHHAQFQMPEKELEMKMKMAEGKFHEEKLKLQQKHDADVQKILDRKNDEIEVLKTTYTKKQKEAEDIIRKLEKKVQTLVRESQVVREAKEQQIEELKKMCEESNDSLNNEWEKKLHDAVAEMEKEKFHIQKKHTEDMQELLQETNARLAKMEEEYLQQTRLTNDTVQKLGARVQQLTVEAENSNFQRQRLSQEKIEVERRYQEVCSQLQDLKVRYDLLQRDKDQVMQEYQENIQQLQSKFEVDRDFLKQEQAQTSDVIAELRCEMALLKQQLHDSEHQRQKQLRDQEYKVEQDKIHWQHVYEKQIHGIRNELDKERGAAQKRIRHLEQALKEKEEQLRRVTEVQRLQAQQAGAALEEFKRQVELNSEKDSAEMKQRIAEVEADLRKSKLLREKQAQEFSWRLDEIKKRYEEQIVELKLEHEQEKTHLFQQHNALQDCLVRDHQREMEKLEKQLRAAMAEHESQTQECRRRDGQVICGLEHQIRKLREELIQANALRNHQLLDLSLQRDEEKLKAARDKEAALNSLRIEMEKVISDLKKKHTAETEAALTKASSRLRQTKEEFSQKLAKSMEEIAELKTTISSLREESCQKQLVAEQQLQEVTQKLEDEKQQLMTDNDKAIKDLEEEVENYRGQLYDAQRRLQHNELKSQEQLITIREEYEKILKGLMPASSKKDLEDTISSLKSQVSFLQKRLLREDLNACHAKKVRDYL</sequence>
<proteinExistence type="predicted"/>
<dbReference type="FunFam" id="2.10.70.10:FF:000011">
    <property type="entry name" value="CUB and sushi domain-containing protein 3 isoform A"/>
    <property type="match status" value="1"/>
</dbReference>
<evidence type="ECO:0000256" key="7">
    <source>
        <dbReference type="ARBA" id="ARBA00022674"/>
    </source>
</evidence>
<evidence type="ECO:0000256" key="14">
    <source>
        <dbReference type="ARBA" id="ARBA00033414"/>
    </source>
</evidence>
<dbReference type="Pfam" id="PF09014">
    <property type="entry name" value="Sushi_2"/>
    <property type="match status" value="1"/>
</dbReference>